<protein>
    <recommendedName>
        <fullName evidence="4">Toxin-antitoxin system YwqK family antitoxin</fullName>
    </recommendedName>
</protein>
<dbReference type="PANTHER" id="PTHR33706">
    <property type="entry name" value="MORN VARIANT REPEAT PROTEIN"/>
    <property type="match status" value="1"/>
</dbReference>
<dbReference type="EMBL" id="JAYMGW010000001">
    <property type="protein sequence ID" value="MEC4264151.1"/>
    <property type="molecule type" value="Genomic_DNA"/>
</dbReference>
<accession>A0ABU6IM98</accession>
<evidence type="ECO:0000256" key="1">
    <source>
        <dbReference type="SAM" id="SignalP"/>
    </source>
</evidence>
<feature type="chain" id="PRO_5045492167" description="Toxin-antitoxin system YwqK family antitoxin" evidence="1">
    <location>
        <begin position="19"/>
        <end position="429"/>
    </location>
</feature>
<comment type="caution">
    <text evidence="2">The sequence shown here is derived from an EMBL/GenBank/DDBJ whole genome shotgun (WGS) entry which is preliminary data.</text>
</comment>
<dbReference type="InterPro" id="IPR011652">
    <property type="entry name" value="MORN_2"/>
</dbReference>
<dbReference type="Pfam" id="PF07661">
    <property type="entry name" value="MORN_2"/>
    <property type="match status" value="9"/>
</dbReference>
<organism evidence="2 3">
    <name type="scientific">Flagellimonas halotolerans</name>
    <dbReference type="NCBI Taxonomy" id="3112164"/>
    <lineage>
        <taxon>Bacteria</taxon>
        <taxon>Pseudomonadati</taxon>
        <taxon>Bacteroidota</taxon>
        <taxon>Flavobacteriia</taxon>
        <taxon>Flavobacteriales</taxon>
        <taxon>Flavobacteriaceae</taxon>
        <taxon>Flagellimonas</taxon>
    </lineage>
</organism>
<proteinExistence type="predicted"/>
<evidence type="ECO:0000313" key="2">
    <source>
        <dbReference type="EMBL" id="MEC4264151.1"/>
    </source>
</evidence>
<evidence type="ECO:0008006" key="4">
    <source>
        <dbReference type="Google" id="ProtNLM"/>
    </source>
</evidence>
<dbReference type="Gene3D" id="3.90.930.1">
    <property type="match status" value="2"/>
</dbReference>
<name>A0ABU6IM98_9FLAO</name>
<dbReference type="RefSeq" id="WP_326276946.1">
    <property type="nucleotide sequence ID" value="NZ_JAYKYV010000001.1"/>
</dbReference>
<keyword evidence="3" id="KW-1185">Reference proteome</keyword>
<sequence>MKKTIFLLLLFMAFGSQAQDAVTLLKFEEAEKAFNSGDFKTVLEKLDEVEAMAQPTSKTLYLRIASLNHLFDGEKLYNNPEQYGLLEGLRNHVNTYLEAMANYELDDRFREVYQIGENLKKYPKDRAAWEKWNQEEDNRRNPKEYYPSGALKSITKTKEGSNTVAWQAYYENGQLKEEGEKIGEKKVGPWKHYHENGQLAAQGTYWDGGKITGKIGRWYYYYDNGTTKEAVNYRSVSYTDGTVRSHLWGQYLSWYKNGQLKEEGTFEKEIETLFGTGYNEGNNRKVGKWSEYYENGQLKTYQEYDEYGYHAGLYKSYFEDGVVKTSGQYGGYHGSLPVGEWKTYYENGNLKSLKAYSKDGYKAKWELYYPNGTIKESGRYNYKDNKEGNWEVYHPNGQLKEEGKYKYGNKHGKWSYYDQNGNLIKEEKL</sequence>
<dbReference type="SUPFAM" id="SSF82185">
    <property type="entry name" value="Histone H3 K4-specific methyltransferase SET7/9 N-terminal domain"/>
    <property type="match status" value="2"/>
</dbReference>
<dbReference type="Proteomes" id="UP001355298">
    <property type="component" value="Unassembled WGS sequence"/>
</dbReference>
<reference evidence="2 3" key="1">
    <citation type="submission" date="2024-01" db="EMBL/GenBank/DDBJ databases">
        <title>The strains designed SYSU M86414 and SYSU M84420 isolated from the marine sediment in San Sha City (Hainan Province, China).</title>
        <authorList>
            <person name="Guo D."/>
        </authorList>
    </citation>
    <scope>NUCLEOTIDE SEQUENCE [LARGE SCALE GENOMIC DNA]</scope>
    <source>
        <strain evidence="2 3">SYSU M84420</strain>
    </source>
</reference>
<feature type="signal peptide" evidence="1">
    <location>
        <begin position="1"/>
        <end position="18"/>
    </location>
</feature>
<evidence type="ECO:0000313" key="3">
    <source>
        <dbReference type="Proteomes" id="UP001355298"/>
    </source>
</evidence>
<gene>
    <name evidence="2" type="ORF">VOP03_02230</name>
</gene>
<keyword evidence="1" id="KW-0732">Signal</keyword>
<dbReference type="PANTHER" id="PTHR33706:SF1">
    <property type="entry name" value="TPR REPEAT PROTEIN"/>
    <property type="match status" value="1"/>
</dbReference>